<gene>
    <name evidence="2" type="ORF">HMPREF0402_03229</name>
</gene>
<dbReference type="PATRIC" id="fig|457404.5.peg.2885"/>
<dbReference type="Proteomes" id="UP000003233">
    <property type="component" value="Unassembled WGS sequence"/>
</dbReference>
<proteinExistence type="predicted"/>
<dbReference type="InterPro" id="IPR036388">
    <property type="entry name" value="WH-like_DNA-bd_sf"/>
</dbReference>
<dbReference type="Pfam" id="PF00753">
    <property type="entry name" value="Lactamase_B"/>
    <property type="match status" value="1"/>
</dbReference>
<dbReference type="Gene3D" id="3.60.15.10">
    <property type="entry name" value="Ribonuclease Z/Hydroxyacylglutathione hydrolase-like"/>
    <property type="match status" value="1"/>
</dbReference>
<dbReference type="RefSeq" id="WP_008699117.1">
    <property type="nucleotide sequence ID" value="NZ_KE161010.1"/>
</dbReference>
<evidence type="ECO:0000313" key="3">
    <source>
        <dbReference type="Proteomes" id="UP000003233"/>
    </source>
</evidence>
<organism evidence="2 3">
    <name type="scientific">Fusobacterium ulcerans 12-1B</name>
    <dbReference type="NCBI Taxonomy" id="457404"/>
    <lineage>
        <taxon>Bacteria</taxon>
        <taxon>Fusobacteriati</taxon>
        <taxon>Fusobacteriota</taxon>
        <taxon>Fusobacteriia</taxon>
        <taxon>Fusobacteriales</taxon>
        <taxon>Fusobacteriaceae</taxon>
        <taxon>Fusobacterium</taxon>
    </lineage>
</organism>
<dbReference type="EMBL" id="AGWJ02000025">
    <property type="protein sequence ID" value="EHO77863.1"/>
    <property type="molecule type" value="Genomic_DNA"/>
</dbReference>
<protein>
    <recommendedName>
        <fullName evidence="1">Metallo-beta-lactamase domain-containing protein</fullName>
    </recommendedName>
</protein>
<dbReference type="CDD" id="cd07725">
    <property type="entry name" value="TTHA1429-like_MBL-fold"/>
    <property type="match status" value="1"/>
</dbReference>
<evidence type="ECO:0000259" key="1">
    <source>
        <dbReference type="SMART" id="SM00849"/>
    </source>
</evidence>
<name>H1PXT6_9FUSO</name>
<dbReference type="PANTHER" id="PTHR23131:SF4">
    <property type="entry name" value="METALLO-BETA-LACTAMASE SUPERFAMILY POTEIN"/>
    <property type="match status" value="1"/>
</dbReference>
<dbReference type="InterPro" id="IPR050662">
    <property type="entry name" value="Sec-metab_biosynth-thioest"/>
</dbReference>
<sequence length="331" mass="39104">MLELLYKKPEIYRMLIPLPENPLKTLNSYLIKLENRNLLIDTGFNRPECHEALIENLKELNVDMEKTDIFLTHLHSDHTGLINKIAHKNSKVYIGKIDYEYMFENLEGFNWEESEKRFASEGFPYEIIERLRDTNQAKIFAPDGMFESILVEDGYKFNVDKLEFTVILTSGHTPGHTCLYLEKEKLLFSGDHILFDITPNITSWLRIKDSLRNYIESLEKIKKLEITKTFPGHRATSDDVYSRIDEIIEHHKSRLTDTFEVIKEKSAKEGLTAYEIASFMKWNMRGKSWTEFPDNQKWFAVGETLSHLDYLFNENKIEKFKDNDMYKYKLT</sequence>
<evidence type="ECO:0000313" key="2">
    <source>
        <dbReference type="EMBL" id="EHO77863.1"/>
    </source>
</evidence>
<dbReference type="SMART" id="SM00849">
    <property type="entry name" value="Lactamase_B"/>
    <property type="match status" value="1"/>
</dbReference>
<accession>H1PXT6</accession>
<dbReference type="BioCyc" id="FSP457404-HMP:GTSQ-3274-MONOMER"/>
<feature type="domain" description="Metallo-beta-lactamase" evidence="1">
    <location>
        <begin position="25"/>
        <end position="233"/>
    </location>
</feature>
<dbReference type="PANTHER" id="PTHR23131">
    <property type="entry name" value="ENDORIBONUCLEASE LACTB2"/>
    <property type="match status" value="1"/>
</dbReference>
<keyword evidence="3" id="KW-1185">Reference proteome</keyword>
<dbReference type="InterPro" id="IPR036866">
    <property type="entry name" value="RibonucZ/Hydroxyglut_hydro"/>
</dbReference>
<dbReference type="InterPro" id="IPR001279">
    <property type="entry name" value="Metallo-B-lactamas"/>
</dbReference>
<reference evidence="2 3" key="1">
    <citation type="submission" date="2012-07" db="EMBL/GenBank/DDBJ databases">
        <title>The Genome Sequence of Fusobacterium ulcerans 12_1B.</title>
        <authorList>
            <consortium name="The Broad Institute Genome Sequencing Platform"/>
            <person name="Earl A."/>
            <person name="Ward D."/>
            <person name="Feldgarden M."/>
            <person name="Gevers D."/>
            <person name="Strauss J."/>
            <person name="Ambrose C.E."/>
            <person name="Allen-Vercoe E."/>
            <person name="Walker B."/>
            <person name="Young S.K."/>
            <person name="Zeng Q."/>
            <person name="Gargeya S."/>
            <person name="Fitzgerald M."/>
            <person name="Haas B."/>
            <person name="Abouelleil A."/>
            <person name="Alvarado L."/>
            <person name="Arachchi H.M."/>
            <person name="Berlin A.M."/>
            <person name="Chapman S.B."/>
            <person name="Goldberg J."/>
            <person name="Griggs A."/>
            <person name="Gujja S."/>
            <person name="Hansen M."/>
            <person name="Howarth C."/>
            <person name="Imamovic A."/>
            <person name="Larimer J."/>
            <person name="McCowen C."/>
            <person name="Montmayeur A."/>
            <person name="Murphy C."/>
            <person name="Neiman D."/>
            <person name="Pearson M."/>
            <person name="Priest M."/>
            <person name="Roberts A."/>
            <person name="Saif S."/>
            <person name="Shea T."/>
            <person name="Sisk P."/>
            <person name="Sykes S."/>
            <person name="Wortman J."/>
            <person name="Nusbaum C."/>
            <person name="Birren B."/>
        </authorList>
    </citation>
    <scope>NUCLEOTIDE SEQUENCE [LARGE SCALE GENOMIC DNA]</scope>
    <source>
        <strain evidence="2 3">12_1B</strain>
    </source>
</reference>
<dbReference type="Gene3D" id="1.10.10.10">
    <property type="entry name" value="Winged helix-like DNA-binding domain superfamily/Winged helix DNA-binding domain"/>
    <property type="match status" value="1"/>
</dbReference>
<dbReference type="SUPFAM" id="SSF56281">
    <property type="entry name" value="Metallo-hydrolase/oxidoreductase"/>
    <property type="match status" value="1"/>
</dbReference>
<dbReference type="HOGENOM" id="CLU_048478_0_0_0"/>
<dbReference type="AlphaFoldDB" id="H1PXT6"/>
<comment type="caution">
    <text evidence="2">The sequence shown here is derived from an EMBL/GenBank/DDBJ whole genome shotgun (WGS) entry which is preliminary data.</text>
</comment>